<dbReference type="GO" id="GO:0008441">
    <property type="term" value="F:3'(2'),5'-bisphosphate nucleotidase activity"/>
    <property type="evidence" value="ECO:0007669"/>
    <property type="project" value="TreeGrafter"/>
</dbReference>
<evidence type="ECO:0000256" key="1">
    <source>
        <dbReference type="ARBA" id="ARBA00001946"/>
    </source>
</evidence>
<accession>A0A9P1HE82</accession>
<proteinExistence type="inferred from homology"/>
<evidence type="ECO:0000256" key="6">
    <source>
        <dbReference type="PIRSR" id="PIRSR600760-2"/>
    </source>
</evidence>
<comment type="similarity">
    <text evidence="2">Belongs to the inositol monophosphatase superfamily.</text>
</comment>
<dbReference type="AlphaFoldDB" id="A0A9P1HE82"/>
<feature type="binding site" evidence="6">
    <location>
        <position position="313"/>
    </location>
    <ligand>
        <name>Mg(2+)</name>
        <dbReference type="ChEBI" id="CHEBI:18420"/>
        <label>1</label>
        <note>catalytic</note>
    </ligand>
</feature>
<dbReference type="Proteomes" id="UP000838763">
    <property type="component" value="Unassembled WGS sequence"/>
</dbReference>
<feature type="binding site" evidence="6">
    <location>
        <position position="146"/>
    </location>
    <ligand>
        <name>Mg(2+)</name>
        <dbReference type="ChEBI" id="CHEBI:18420"/>
        <label>1</label>
        <note>catalytic</note>
    </ligand>
</feature>
<comment type="caution">
    <text evidence="7">The sequence shown here is derived from an EMBL/GenBank/DDBJ whole genome shotgun (WGS) entry which is preliminary data.</text>
</comment>
<protein>
    <recommendedName>
        <fullName evidence="9">3'(2'),5'-bisphosphate nucleotidase</fullName>
    </recommendedName>
</protein>
<gene>
    <name evidence="7" type="ORF">PPNO1_LOCUS9688</name>
</gene>
<dbReference type="PANTHER" id="PTHR43200">
    <property type="entry name" value="PHOSPHATASE"/>
    <property type="match status" value="1"/>
</dbReference>
<keyword evidence="3 6" id="KW-0479">Metal-binding</keyword>
<feature type="binding site" evidence="6">
    <location>
        <position position="145"/>
    </location>
    <ligand>
        <name>Mg(2+)</name>
        <dbReference type="ChEBI" id="CHEBI:18420"/>
        <label>1</label>
        <note>catalytic</note>
    </ligand>
</feature>
<keyword evidence="4" id="KW-0378">Hydrolase</keyword>
<dbReference type="Gene3D" id="3.30.540.10">
    <property type="entry name" value="Fructose-1,6-Bisphosphatase, subunit A, domain 1"/>
    <property type="match status" value="1"/>
</dbReference>
<comment type="cofactor">
    <cofactor evidence="1 6">
        <name>Mg(2+)</name>
        <dbReference type="ChEBI" id="CHEBI:18420"/>
    </cofactor>
</comment>
<feature type="binding site" evidence="6">
    <location>
        <position position="70"/>
    </location>
    <ligand>
        <name>Mg(2+)</name>
        <dbReference type="ChEBI" id="CHEBI:18420"/>
        <label>1</label>
        <note>catalytic</note>
    </ligand>
</feature>
<sequence>MDSPYAKEIRIAISVIQQAALLSQSIITSPDKGVTEKGDLSPVTIADFAIQALLSATFHHHFPEDGLVGEESADELRADERLLGRVWGLVEGVGSRAAAAGGADTGDAASRLWRVPESKEQACDLIDMCGSGTPGPGRVWVFDPIDGTKTYMRGQMYAINCALLVDGKQTLSIVGLPNMSPDARGAITDKDIDPSGRGTVLFAARDHGAYLLPLRGALSGDGIEPRQLPARRASTRTSADSPAGQSLRFVTCTTVTDSGNDDLHRAVAESIGASFPGCDLLPWVARWCALAMGLGDAVVWVYNKMSRRGKVWDHAGAMLLFEETGGKVTDVYGKDIDLRGGRTMDRNFSFVAAPADLHAEVLARTHDVLKQFGRRDVLEQLAKL</sequence>
<evidence type="ECO:0000313" key="7">
    <source>
        <dbReference type="EMBL" id="CAI4220145.1"/>
    </source>
</evidence>
<dbReference type="EMBL" id="CALLCH030000021">
    <property type="protein sequence ID" value="CAI4220145.1"/>
    <property type="molecule type" value="Genomic_DNA"/>
</dbReference>
<keyword evidence="8" id="KW-1185">Reference proteome</keyword>
<evidence type="ECO:0000256" key="3">
    <source>
        <dbReference type="ARBA" id="ARBA00022723"/>
    </source>
</evidence>
<dbReference type="SUPFAM" id="SSF56655">
    <property type="entry name" value="Carbohydrate phosphatase"/>
    <property type="match status" value="1"/>
</dbReference>
<evidence type="ECO:0000256" key="4">
    <source>
        <dbReference type="ARBA" id="ARBA00022801"/>
    </source>
</evidence>
<evidence type="ECO:0000313" key="8">
    <source>
        <dbReference type="Proteomes" id="UP000838763"/>
    </source>
</evidence>
<dbReference type="PANTHER" id="PTHR43200:SF2">
    <property type="entry name" value="3'(2'),5'-BISPHOSPHATE NUCLEOTIDASE"/>
    <property type="match status" value="1"/>
</dbReference>
<dbReference type="Gene3D" id="3.40.190.80">
    <property type="match status" value="1"/>
</dbReference>
<dbReference type="Pfam" id="PF00459">
    <property type="entry name" value="Inositol_P"/>
    <property type="match status" value="1"/>
</dbReference>
<evidence type="ECO:0008006" key="9">
    <source>
        <dbReference type="Google" id="ProtNLM"/>
    </source>
</evidence>
<dbReference type="OrthoDB" id="411145at2759"/>
<dbReference type="GO" id="GO:0046872">
    <property type="term" value="F:metal ion binding"/>
    <property type="evidence" value="ECO:0007669"/>
    <property type="project" value="UniProtKB-KW"/>
</dbReference>
<evidence type="ECO:0000256" key="5">
    <source>
        <dbReference type="ARBA" id="ARBA00022842"/>
    </source>
</evidence>
<evidence type="ECO:0000256" key="2">
    <source>
        <dbReference type="ARBA" id="ARBA00009759"/>
    </source>
</evidence>
<name>A0A9P1HE82_9PEZI</name>
<feature type="binding site" evidence="6">
    <location>
        <position position="143"/>
    </location>
    <ligand>
        <name>Mg(2+)</name>
        <dbReference type="ChEBI" id="CHEBI:18420"/>
        <label>1</label>
        <note>catalytic</note>
    </ligand>
</feature>
<dbReference type="InterPro" id="IPR051090">
    <property type="entry name" value="Inositol_monoP_superfamily"/>
</dbReference>
<dbReference type="InterPro" id="IPR000760">
    <property type="entry name" value="Inositol_monophosphatase-like"/>
</dbReference>
<reference evidence="7" key="1">
    <citation type="submission" date="2022-11" db="EMBL/GenBank/DDBJ databases">
        <authorList>
            <person name="Scott C."/>
            <person name="Bruce N."/>
        </authorList>
    </citation>
    <scope>NUCLEOTIDE SEQUENCE</scope>
</reference>
<organism evidence="7 8">
    <name type="scientific">Parascedosporium putredinis</name>
    <dbReference type="NCBI Taxonomy" id="1442378"/>
    <lineage>
        <taxon>Eukaryota</taxon>
        <taxon>Fungi</taxon>
        <taxon>Dikarya</taxon>
        <taxon>Ascomycota</taxon>
        <taxon>Pezizomycotina</taxon>
        <taxon>Sordariomycetes</taxon>
        <taxon>Hypocreomycetidae</taxon>
        <taxon>Microascales</taxon>
        <taxon>Microascaceae</taxon>
        <taxon>Parascedosporium</taxon>
    </lineage>
</organism>
<keyword evidence="5 6" id="KW-0460">Magnesium</keyword>
<dbReference type="GO" id="GO:0000103">
    <property type="term" value="P:sulfate assimilation"/>
    <property type="evidence" value="ECO:0007669"/>
    <property type="project" value="TreeGrafter"/>
</dbReference>